<feature type="transmembrane region" description="Helical" evidence="11">
    <location>
        <begin position="113"/>
        <end position="135"/>
    </location>
</feature>
<dbReference type="GO" id="GO:0015385">
    <property type="term" value="F:sodium:proton antiporter activity"/>
    <property type="evidence" value="ECO:0007669"/>
    <property type="project" value="InterPro"/>
</dbReference>
<protein>
    <submittedName>
        <fullName evidence="13">Na+/H+ antiporter</fullName>
    </submittedName>
</protein>
<keyword evidence="8 11" id="KW-0406">Ion transport</keyword>
<dbReference type="Proteomes" id="UP000292639">
    <property type="component" value="Unassembled WGS sequence"/>
</dbReference>
<name>A0A4Q9R578_9GAMM</name>
<keyword evidence="5 11" id="KW-0812">Transmembrane</keyword>
<dbReference type="GO" id="GO:0051453">
    <property type="term" value="P:regulation of intracellular pH"/>
    <property type="evidence" value="ECO:0007669"/>
    <property type="project" value="TreeGrafter"/>
</dbReference>
<dbReference type="EMBL" id="QJUP01000016">
    <property type="protein sequence ID" value="TBU95483.1"/>
    <property type="molecule type" value="Genomic_DNA"/>
</dbReference>
<dbReference type="AlphaFoldDB" id="A0A4Q9R578"/>
<dbReference type="GO" id="GO:0015386">
    <property type="term" value="F:potassium:proton antiporter activity"/>
    <property type="evidence" value="ECO:0007669"/>
    <property type="project" value="TreeGrafter"/>
</dbReference>
<evidence type="ECO:0000256" key="4">
    <source>
        <dbReference type="ARBA" id="ARBA00022475"/>
    </source>
</evidence>
<feature type="transmembrane region" description="Helical" evidence="11">
    <location>
        <begin position="278"/>
        <end position="300"/>
    </location>
</feature>
<feature type="transmembrane region" description="Helical" evidence="11">
    <location>
        <begin position="394"/>
        <end position="418"/>
    </location>
</feature>
<dbReference type="GO" id="GO:0005886">
    <property type="term" value="C:plasma membrane"/>
    <property type="evidence" value="ECO:0007669"/>
    <property type="project" value="UniProtKB-SubCell"/>
</dbReference>
<dbReference type="PANTHER" id="PTHR10110">
    <property type="entry name" value="SODIUM/HYDROGEN EXCHANGER"/>
    <property type="match status" value="1"/>
</dbReference>
<proteinExistence type="inferred from homology"/>
<dbReference type="OrthoDB" id="9809206at2"/>
<feature type="transmembrane region" description="Helical" evidence="11">
    <location>
        <begin position="31"/>
        <end position="49"/>
    </location>
</feature>
<keyword evidence="6 11" id="KW-1133">Transmembrane helix</keyword>
<comment type="subcellular location">
    <subcellularLocation>
        <location evidence="11">Cell inner membrane</location>
        <topology evidence="11">Multi-pass membrane protein</topology>
    </subcellularLocation>
    <subcellularLocation>
        <location evidence="1">Cell membrane</location>
        <topology evidence="1">Multi-pass membrane protein</topology>
    </subcellularLocation>
</comment>
<reference evidence="13 14" key="1">
    <citation type="submission" date="2018-06" db="EMBL/GenBank/DDBJ databases">
        <title>Three novel Pseudomonas species isolated from symptomatic oak.</title>
        <authorList>
            <person name="Bueno-Gonzalez V."/>
            <person name="Brady C."/>
        </authorList>
    </citation>
    <scope>NUCLEOTIDE SEQUENCE [LARGE SCALE GENOMIC DNA]</scope>
    <source>
        <strain evidence="13 14">P17C</strain>
    </source>
</reference>
<dbReference type="InterPro" id="IPR004705">
    <property type="entry name" value="Cation/H_exchanger_CPA1_bac"/>
</dbReference>
<comment type="function">
    <text evidence="11">Na(+)/H(+) antiporter that extrudes sodium in exchange for external protons.</text>
</comment>
<comment type="similarity">
    <text evidence="11">Belongs to the monovalent cation:proton antiporter 1 (CPA1) transporter (TC 2.A.36) family.</text>
</comment>
<evidence type="ECO:0000256" key="1">
    <source>
        <dbReference type="ARBA" id="ARBA00004651"/>
    </source>
</evidence>
<dbReference type="PANTHER" id="PTHR10110:SF86">
    <property type="entry name" value="SODIUM_HYDROGEN EXCHANGER 7"/>
    <property type="match status" value="1"/>
</dbReference>
<evidence type="ECO:0000313" key="13">
    <source>
        <dbReference type="EMBL" id="TBU95483.1"/>
    </source>
</evidence>
<dbReference type="Gene3D" id="6.10.140.1330">
    <property type="match status" value="1"/>
</dbReference>
<feature type="transmembrane region" description="Helical" evidence="11">
    <location>
        <begin position="6"/>
        <end position="24"/>
    </location>
</feature>
<feature type="transmembrane region" description="Helical" evidence="11">
    <location>
        <begin position="358"/>
        <end position="382"/>
    </location>
</feature>
<evidence type="ECO:0000256" key="6">
    <source>
        <dbReference type="ARBA" id="ARBA00022989"/>
    </source>
</evidence>
<evidence type="ECO:0000256" key="9">
    <source>
        <dbReference type="ARBA" id="ARBA00023136"/>
    </source>
</evidence>
<evidence type="ECO:0000256" key="7">
    <source>
        <dbReference type="ARBA" id="ARBA00023053"/>
    </source>
</evidence>
<keyword evidence="3 11" id="KW-0050">Antiport</keyword>
<feature type="transmembrane region" description="Helical" evidence="11">
    <location>
        <begin position="182"/>
        <end position="204"/>
    </location>
</feature>
<feature type="transmembrane region" description="Helical" evidence="11">
    <location>
        <begin position="55"/>
        <end position="72"/>
    </location>
</feature>
<evidence type="ECO:0000259" key="12">
    <source>
        <dbReference type="Pfam" id="PF00999"/>
    </source>
</evidence>
<keyword evidence="11" id="KW-0997">Cell inner membrane</keyword>
<dbReference type="InterPro" id="IPR018422">
    <property type="entry name" value="Cation/H_exchanger_CPA1"/>
</dbReference>
<feature type="transmembrane region" description="Helical" evidence="11">
    <location>
        <begin position="312"/>
        <end position="337"/>
    </location>
</feature>
<evidence type="ECO:0000313" key="14">
    <source>
        <dbReference type="Proteomes" id="UP000292639"/>
    </source>
</evidence>
<keyword evidence="4" id="KW-1003">Cell membrane</keyword>
<accession>A0A4Q9R578</accession>
<evidence type="ECO:0000256" key="5">
    <source>
        <dbReference type="ARBA" id="ARBA00022692"/>
    </source>
</evidence>
<dbReference type="PRINTS" id="PR01084">
    <property type="entry name" value="NAHEXCHNGR"/>
</dbReference>
<evidence type="ECO:0000256" key="3">
    <source>
        <dbReference type="ARBA" id="ARBA00022449"/>
    </source>
</evidence>
<dbReference type="InterPro" id="IPR006153">
    <property type="entry name" value="Cation/H_exchanger_TM"/>
</dbReference>
<sequence length="545" mass="59377">METITLVLIMFIAVFFSSMLVRILPIPLPLPLIQIALGTCIGMASNWRLELNPEIFFLLFLPPLLFLDGWQIPKEGLFRDKGTILALALGLVVMTVLGVGYFIHWLIPSMPLAIAFALAAVISPTDPVALSAIAARVPVPKRLMHILEGESLLNDASGLVCLRFAVAAALTGTFVLGDAVLAFLQLALGGIAIGVAVTWGLSRGTIWLARRFGEEPGAQILVSLLIPFFVYLIAEHLHCSGILAAVAAGITMSYSELTGKALAITRIRRSAVWDMLQFALNGLIFVLLGEQLPSIIAGASQVVSETGHHDPVWLIVYVLIINLALGILRFLWVWVSIRFTLFGGGQMYAQNPRATLRVAAATSVAGVRGAITLAGVLTLPLLLSDGSAFPARDLAILLAAGVIIVSLIVASVGLPWLLKGLDVPDEPQQRAEEDKARILAAEAAIRAIEKAQHAMSKNQPDVDLYVEAAARVSDLYRYRIDRRSDHGEAQAQFDITFEIELQLRQVGLRAERDELFRLARENHLDEDLARRLIREIDLQDAQTLR</sequence>
<feature type="transmembrane region" description="Helical" evidence="11">
    <location>
        <begin position="84"/>
        <end position="107"/>
    </location>
</feature>
<dbReference type="RefSeq" id="WP_131184468.1">
    <property type="nucleotide sequence ID" value="NZ_QJUO01000013.1"/>
</dbReference>
<dbReference type="InterPro" id="IPR004709">
    <property type="entry name" value="NaH_exchanger"/>
</dbReference>
<comment type="caution">
    <text evidence="13">The sequence shown here is derived from an EMBL/GenBank/DDBJ whole genome shotgun (WGS) entry which is preliminary data.</text>
</comment>
<dbReference type="Pfam" id="PF00999">
    <property type="entry name" value="Na_H_Exchanger"/>
    <property type="match status" value="1"/>
</dbReference>
<keyword evidence="10 11" id="KW-0739">Sodium transport</keyword>
<organism evidence="13 14">
    <name type="scientific">Stutzerimonas kirkiae</name>
    <dbReference type="NCBI Taxonomy" id="2211392"/>
    <lineage>
        <taxon>Bacteria</taxon>
        <taxon>Pseudomonadati</taxon>
        <taxon>Pseudomonadota</taxon>
        <taxon>Gammaproteobacteria</taxon>
        <taxon>Pseudomonadales</taxon>
        <taxon>Pseudomonadaceae</taxon>
        <taxon>Stutzerimonas</taxon>
    </lineage>
</organism>
<dbReference type="GO" id="GO:0098719">
    <property type="term" value="P:sodium ion import across plasma membrane"/>
    <property type="evidence" value="ECO:0007669"/>
    <property type="project" value="TreeGrafter"/>
</dbReference>
<evidence type="ECO:0000256" key="10">
    <source>
        <dbReference type="ARBA" id="ARBA00023201"/>
    </source>
</evidence>
<evidence type="ECO:0000256" key="8">
    <source>
        <dbReference type="ARBA" id="ARBA00023065"/>
    </source>
</evidence>
<comment type="caution">
    <text evidence="11">Lacks conserved residue(s) required for the propagation of feature annotation.</text>
</comment>
<feature type="domain" description="Cation/H+ exchanger transmembrane" evidence="12">
    <location>
        <begin position="14"/>
        <end position="419"/>
    </location>
</feature>
<keyword evidence="9 11" id="KW-0472">Membrane</keyword>
<keyword evidence="2 11" id="KW-0813">Transport</keyword>
<evidence type="ECO:0000256" key="2">
    <source>
        <dbReference type="ARBA" id="ARBA00022448"/>
    </source>
</evidence>
<keyword evidence="7 11" id="KW-0915">Sodium</keyword>
<gene>
    <name evidence="13" type="ORF">DNJ96_12060</name>
</gene>
<dbReference type="NCBIfam" id="TIGR00831">
    <property type="entry name" value="a_cpa1"/>
    <property type="match status" value="1"/>
</dbReference>
<evidence type="ECO:0000256" key="11">
    <source>
        <dbReference type="RuleBase" id="RU366002"/>
    </source>
</evidence>
<keyword evidence="14" id="KW-1185">Reference proteome</keyword>